<reference evidence="1" key="2">
    <citation type="journal article" date="2016" name="Fungal Biol.">
        <title>Ochratoxin A production by Penicillium thymicola.</title>
        <authorList>
            <person name="Nguyen H.D.T."/>
            <person name="McMullin D.R."/>
            <person name="Ponomareva E."/>
            <person name="Riley R."/>
            <person name="Pomraning K.R."/>
            <person name="Baker S.E."/>
            <person name="Seifert K.A."/>
        </authorList>
    </citation>
    <scope>NUCLEOTIDE SEQUENCE</scope>
    <source>
        <strain evidence="1">DAOM 180753</strain>
    </source>
</reference>
<comment type="caution">
    <text evidence="1">The sequence shown here is derived from an EMBL/GenBank/DDBJ whole genome shotgun (WGS) entry which is preliminary data.</text>
</comment>
<evidence type="ECO:0000313" key="1">
    <source>
        <dbReference type="EMBL" id="KAJ9488101.1"/>
    </source>
</evidence>
<sequence length="72" mass="8161">MSIVITIRDGLPMTTSILVARLPRENPDQRWTFETVGPILHCGTYVHRLSPMDIEKHINASLPRQSPTPLLK</sequence>
<protein>
    <submittedName>
        <fullName evidence="1">Uncharacterized protein</fullName>
    </submittedName>
</protein>
<proteinExistence type="predicted"/>
<evidence type="ECO:0000313" key="2">
    <source>
        <dbReference type="Proteomes" id="UP001227192"/>
    </source>
</evidence>
<reference evidence="1" key="1">
    <citation type="submission" date="2015-06" db="EMBL/GenBank/DDBJ databases">
        <authorList>
            <person name="Nguyen H."/>
        </authorList>
    </citation>
    <scope>NUCLEOTIDE SEQUENCE</scope>
    <source>
        <strain evidence="1">DAOM 180753</strain>
    </source>
</reference>
<accession>A0AAI9TIZ7</accession>
<gene>
    <name evidence="1" type="ORF">VN97_g5200</name>
</gene>
<dbReference type="AlphaFoldDB" id="A0AAI9TIZ7"/>
<name>A0AAI9TIZ7_PENTH</name>
<keyword evidence="2" id="KW-1185">Reference proteome</keyword>
<dbReference type="EMBL" id="LACB01000130">
    <property type="protein sequence ID" value="KAJ9488101.1"/>
    <property type="molecule type" value="Genomic_DNA"/>
</dbReference>
<dbReference type="Proteomes" id="UP001227192">
    <property type="component" value="Unassembled WGS sequence"/>
</dbReference>
<organism evidence="1 2">
    <name type="scientific">Penicillium thymicola</name>
    <dbReference type="NCBI Taxonomy" id="293382"/>
    <lineage>
        <taxon>Eukaryota</taxon>
        <taxon>Fungi</taxon>
        <taxon>Dikarya</taxon>
        <taxon>Ascomycota</taxon>
        <taxon>Pezizomycotina</taxon>
        <taxon>Eurotiomycetes</taxon>
        <taxon>Eurotiomycetidae</taxon>
        <taxon>Eurotiales</taxon>
        <taxon>Aspergillaceae</taxon>
        <taxon>Penicillium</taxon>
    </lineage>
</organism>